<protein>
    <recommendedName>
        <fullName evidence="3">Gas vesicle synthesis protein GvpL/GvpF</fullName>
    </recommendedName>
</protein>
<accession>A0A4U1JNL4</accession>
<reference evidence="1 2" key="1">
    <citation type="submission" date="2019-04" db="EMBL/GenBank/DDBJ databases">
        <title>Draft Whole-Genome sequence of the purple photosynthetic bacterium Rhodobacter capsulatus SP108 with an indigenous class A beta-lactamase.</title>
        <authorList>
            <person name="Robertson S."/>
            <person name="Meyer T.E."/>
            <person name="Kyndt J.A."/>
        </authorList>
    </citation>
    <scope>NUCLEOTIDE SEQUENCE [LARGE SCALE GENOMIC DNA]</scope>
    <source>
        <strain evidence="1 2">SP108</strain>
    </source>
</reference>
<dbReference type="Pfam" id="PF06386">
    <property type="entry name" value="GvpL_GvpF"/>
    <property type="match status" value="1"/>
</dbReference>
<evidence type="ECO:0000313" key="1">
    <source>
        <dbReference type="EMBL" id="TKD17480.1"/>
    </source>
</evidence>
<proteinExistence type="predicted"/>
<dbReference type="Proteomes" id="UP000310597">
    <property type="component" value="Unassembled WGS sequence"/>
</dbReference>
<dbReference type="InterPro" id="IPR009430">
    <property type="entry name" value="GvpL/GvpF"/>
</dbReference>
<name>A0A4U1JNL4_RHOCA</name>
<evidence type="ECO:0008006" key="3">
    <source>
        <dbReference type="Google" id="ProtNLM"/>
    </source>
</evidence>
<dbReference type="GO" id="GO:0031412">
    <property type="term" value="P:gas vesicle organization"/>
    <property type="evidence" value="ECO:0007669"/>
    <property type="project" value="InterPro"/>
</dbReference>
<sequence length="220" mass="23874">MVDPRSSGLAPWRADLPDVIGAHAGWALMGHPEDDTPQARLRRQVGWCRAAVDFLPLSPRAAPTRQEAERLLATRGPELERAFRSLRGRLQVLVQLDMPRPERAPMRPDMSGGRSWLRDRSERAACEARATAAFEAQVQRVVSALFPREGRIAGLAAGGTEERLRLRRAVLVPRAGLQAFAAALSADLDRAGRGGLWDVIAPLPPLAFASLEADPGGTVT</sequence>
<dbReference type="EMBL" id="SWJZ01000062">
    <property type="protein sequence ID" value="TKD17480.1"/>
    <property type="molecule type" value="Genomic_DNA"/>
</dbReference>
<evidence type="ECO:0000313" key="2">
    <source>
        <dbReference type="Proteomes" id="UP000310597"/>
    </source>
</evidence>
<comment type="caution">
    <text evidence="1">The sequence shown here is derived from an EMBL/GenBank/DDBJ whole genome shotgun (WGS) entry which is preliminary data.</text>
</comment>
<organism evidence="1 2">
    <name type="scientific">Rhodobacter capsulatus</name>
    <name type="common">Rhodopseudomonas capsulata</name>
    <dbReference type="NCBI Taxonomy" id="1061"/>
    <lineage>
        <taxon>Bacteria</taxon>
        <taxon>Pseudomonadati</taxon>
        <taxon>Pseudomonadota</taxon>
        <taxon>Alphaproteobacteria</taxon>
        <taxon>Rhodobacterales</taxon>
        <taxon>Rhodobacter group</taxon>
        <taxon>Rhodobacter</taxon>
    </lineage>
</organism>
<gene>
    <name evidence="1" type="ORF">FBT96_14235</name>
</gene>
<dbReference type="AlphaFoldDB" id="A0A4U1JNL4"/>
<dbReference type="GO" id="GO:0031411">
    <property type="term" value="C:gas vesicle"/>
    <property type="evidence" value="ECO:0007669"/>
    <property type="project" value="InterPro"/>
</dbReference>
<dbReference type="RefSeq" id="WP_136907778.1">
    <property type="nucleotide sequence ID" value="NZ_SWJZ01000062.1"/>
</dbReference>
<dbReference type="OrthoDB" id="9954744at2"/>